<organism evidence="10 11">
    <name type="scientific">Niallia endozanthoxylica</name>
    <dbReference type="NCBI Taxonomy" id="2036016"/>
    <lineage>
        <taxon>Bacteria</taxon>
        <taxon>Bacillati</taxon>
        <taxon>Bacillota</taxon>
        <taxon>Bacilli</taxon>
        <taxon>Bacillales</taxon>
        <taxon>Bacillaceae</taxon>
        <taxon>Niallia</taxon>
    </lineage>
</organism>
<evidence type="ECO:0000259" key="8">
    <source>
        <dbReference type="PROSITE" id="PS50111"/>
    </source>
</evidence>
<name>A0A5J5I706_9BACI</name>
<dbReference type="GO" id="GO:0005886">
    <property type="term" value="C:plasma membrane"/>
    <property type="evidence" value="ECO:0007669"/>
    <property type="project" value="UniProtKB-SubCell"/>
</dbReference>
<evidence type="ECO:0000256" key="7">
    <source>
        <dbReference type="SAM" id="Phobius"/>
    </source>
</evidence>
<dbReference type="Pfam" id="PF00015">
    <property type="entry name" value="MCPsignal"/>
    <property type="match status" value="1"/>
</dbReference>
<dbReference type="InterPro" id="IPR003660">
    <property type="entry name" value="HAMP_dom"/>
</dbReference>
<feature type="domain" description="HAMP" evidence="9">
    <location>
        <begin position="205"/>
        <end position="258"/>
    </location>
</feature>
<dbReference type="CDD" id="cd11386">
    <property type="entry name" value="MCP_signal"/>
    <property type="match status" value="1"/>
</dbReference>
<evidence type="ECO:0000256" key="6">
    <source>
        <dbReference type="PROSITE-ProRule" id="PRU00284"/>
    </source>
</evidence>
<evidence type="ECO:0000256" key="4">
    <source>
        <dbReference type="ARBA" id="ARBA00023224"/>
    </source>
</evidence>
<dbReference type="RefSeq" id="WP_150438066.1">
    <property type="nucleotide sequence ID" value="NZ_VYKL01000004.1"/>
</dbReference>
<dbReference type="Proteomes" id="UP000326671">
    <property type="component" value="Unassembled WGS sequence"/>
</dbReference>
<keyword evidence="4 6" id="KW-0807">Transducer</keyword>
<dbReference type="SMART" id="SM00304">
    <property type="entry name" value="HAMP"/>
    <property type="match status" value="1"/>
</dbReference>
<keyword evidence="2" id="KW-1003">Cell membrane</keyword>
<dbReference type="CDD" id="cd06225">
    <property type="entry name" value="HAMP"/>
    <property type="match status" value="1"/>
</dbReference>
<dbReference type="GO" id="GO:0007165">
    <property type="term" value="P:signal transduction"/>
    <property type="evidence" value="ECO:0007669"/>
    <property type="project" value="UniProtKB-KW"/>
</dbReference>
<evidence type="ECO:0000313" key="10">
    <source>
        <dbReference type="EMBL" id="KAA9031600.1"/>
    </source>
</evidence>
<comment type="similarity">
    <text evidence="5">Belongs to the methyl-accepting chemotaxis (MCP) protein family.</text>
</comment>
<dbReference type="PROSITE" id="PS50885">
    <property type="entry name" value="HAMP"/>
    <property type="match status" value="1"/>
</dbReference>
<dbReference type="PANTHER" id="PTHR32089:SF112">
    <property type="entry name" value="LYSOZYME-LIKE PROTEIN-RELATED"/>
    <property type="match status" value="1"/>
</dbReference>
<sequence length="563" mass="62332">MGLTIGKKLLAGFLFILLLLAIGSVISINRISFTEQTYKQLIDENVENSMHAKDLQVLYLNQSTTIKNYLMTSDDTYILQYEEYLTQANKKLKQMLEGYNDEKDIEIIKQLAAFQTRYDEIVQKEIRLKKAGDEIGYINLMNTSGKTISNVFQKKIAELDSGQEKIVFNGIQNASYSVSETKIFVLIIGLISVCVGIVLSVLMSRSIAKPIKQAAEVIHKVAEGDLQIQELKKKTNDEVGILFDSSNRMVQDLREIVGQIQESSTSMASSSEELAASAMESTSAAEQVSRMTQDSAEGNEQQLLQYRALSHLINEMNNGIHQVAVNSEDMLHLTKITSDLTVEGEKYIDHVVGQMNQIQQTVSKASGSIHSLRERSDEISQIIGIITGVAEQTNLLALNAAIEAARAGEHGRGFAVVAEEVRKLAEESKKSAGKITKMIHHIQVETLESVQMMEQESMQVEQGLKETEEACHAFKSISKAMGKVTEKVDEVSSSVATMLEASDRIMQSIERAKEIAERSTHNSQESAAATQQQFAAMEEVAASAQFLSKMAEDLLSIISKFKL</sequence>
<dbReference type="Gene3D" id="1.10.287.950">
    <property type="entry name" value="Methyl-accepting chemotaxis protein"/>
    <property type="match status" value="1"/>
</dbReference>
<dbReference type="PROSITE" id="PS50111">
    <property type="entry name" value="CHEMOTAXIS_TRANSDUC_2"/>
    <property type="match status" value="1"/>
</dbReference>
<evidence type="ECO:0000259" key="9">
    <source>
        <dbReference type="PROSITE" id="PS50885"/>
    </source>
</evidence>
<keyword evidence="11" id="KW-1185">Reference proteome</keyword>
<evidence type="ECO:0000256" key="2">
    <source>
        <dbReference type="ARBA" id="ARBA00022475"/>
    </source>
</evidence>
<keyword evidence="7" id="KW-0812">Transmembrane</keyword>
<dbReference type="PANTHER" id="PTHR32089">
    <property type="entry name" value="METHYL-ACCEPTING CHEMOTAXIS PROTEIN MCPB"/>
    <property type="match status" value="1"/>
</dbReference>
<dbReference type="Pfam" id="PF00672">
    <property type="entry name" value="HAMP"/>
    <property type="match status" value="1"/>
</dbReference>
<dbReference type="SUPFAM" id="SSF58104">
    <property type="entry name" value="Methyl-accepting chemotaxis protein (MCP) signaling domain"/>
    <property type="match status" value="1"/>
</dbReference>
<keyword evidence="3 7" id="KW-0472">Membrane</keyword>
<dbReference type="AlphaFoldDB" id="A0A5J5I706"/>
<dbReference type="SMART" id="SM00283">
    <property type="entry name" value="MA"/>
    <property type="match status" value="1"/>
</dbReference>
<comment type="caution">
    <text evidence="10">The sequence shown here is derived from an EMBL/GenBank/DDBJ whole genome shotgun (WGS) entry which is preliminary data.</text>
</comment>
<dbReference type="Gene3D" id="6.10.340.10">
    <property type="match status" value="1"/>
</dbReference>
<dbReference type="EMBL" id="VYKL01000004">
    <property type="protein sequence ID" value="KAA9031600.1"/>
    <property type="molecule type" value="Genomic_DNA"/>
</dbReference>
<dbReference type="Pfam" id="PF05227">
    <property type="entry name" value="CHASE3"/>
    <property type="match status" value="1"/>
</dbReference>
<feature type="domain" description="Methyl-accepting transducer" evidence="8">
    <location>
        <begin position="277"/>
        <end position="548"/>
    </location>
</feature>
<keyword evidence="7" id="KW-1133">Transmembrane helix</keyword>
<evidence type="ECO:0000313" key="11">
    <source>
        <dbReference type="Proteomes" id="UP000326671"/>
    </source>
</evidence>
<protein>
    <submittedName>
        <fullName evidence="10">HAMP domain-containing protein</fullName>
    </submittedName>
</protein>
<dbReference type="OrthoDB" id="107771at2"/>
<accession>A0A5J5I706</accession>
<evidence type="ECO:0000256" key="5">
    <source>
        <dbReference type="ARBA" id="ARBA00029447"/>
    </source>
</evidence>
<dbReference type="InterPro" id="IPR004089">
    <property type="entry name" value="MCPsignal_dom"/>
</dbReference>
<reference evidence="10 11" key="1">
    <citation type="submission" date="2019-09" db="EMBL/GenBank/DDBJ databases">
        <title>Whole genome sequences of isolates from the Mars Exploration Rovers.</title>
        <authorList>
            <person name="Seuylemezian A."/>
            <person name="Vaishampayan P."/>
        </authorList>
    </citation>
    <scope>NUCLEOTIDE SEQUENCE [LARGE SCALE GENOMIC DNA]</scope>
    <source>
        <strain evidence="10 11">MER_TA_151</strain>
    </source>
</reference>
<feature type="transmembrane region" description="Helical" evidence="7">
    <location>
        <begin position="183"/>
        <end position="203"/>
    </location>
</feature>
<comment type="subcellular location">
    <subcellularLocation>
        <location evidence="1">Cell membrane</location>
    </subcellularLocation>
</comment>
<evidence type="ECO:0000256" key="3">
    <source>
        <dbReference type="ARBA" id="ARBA00023136"/>
    </source>
</evidence>
<evidence type="ECO:0000256" key="1">
    <source>
        <dbReference type="ARBA" id="ARBA00004236"/>
    </source>
</evidence>
<proteinExistence type="inferred from homology"/>
<gene>
    <name evidence="10" type="ORF">F4V44_00715</name>
</gene>
<dbReference type="InterPro" id="IPR007891">
    <property type="entry name" value="CHASE3"/>
</dbReference>